<protein>
    <recommendedName>
        <fullName evidence="10">Lysosomal alpha-glucosidase-like protein</fullName>
    </recommendedName>
</protein>
<dbReference type="Gene3D" id="3.20.20.80">
    <property type="entry name" value="Glycosidases"/>
    <property type="match status" value="1"/>
</dbReference>
<keyword evidence="3" id="KW-0325">Glycoprotein</keyword>
<keyword evidence="2 5" id="KW-0378">Hydrolase</keyword>
<sequence length="289" mass="32639">FNGNTTEELCARWSALGAFYPFSRNHNSDDCIDQDPVSLGPTVTAAAKRALEMRYSLLPYFYTLFFKAHTTGDTVVRPLFFEFPTDPNSYEIETQFLWGPAVMVVPTLYQNMTFVNAYLPPGVWYDLRNHSSYEARSGQYFTLDSPLTDINVLLRSGHIVVTQTPEVTTADTRKGDFIMIVGLDAESKANGSLYWDSGDGLDNILLREFNLFEFSVQKNELISTPKVFGYDMNGQKLSKCVILGVKHKPNSVFINSVPTSRFSYDKNLNRLTIDSINAVLSKNVTIVWK</sequence>
<evidence type="ECO:0000256" key="5">
    <source>
        <dbReference type="RuleBase" id="RU361185"/>
    </source>
</evidence>
<dbReference type="GO" id="GO:0004558">
    <property type="term" value="F:alpha-1,4-glucosidase activity"/>
    <property type="evidence" value="ECO:0007669"/>
    <property type="project" value="TreeGrafter"/>
</dbReference>
<dbReference type="Pfam" id="PF21365">
    <property type="entry name" value="Glyco_hydro_31_3rd"/>
    <property type="match status" value="1"/>
</dbReference>
<dbReference type="PANTHER" id="PTHR22762">
    <property type="entry name" value="ALPHA-GLUCOSIDASE"/>
    <property type="match status" value="1"/>
</dbReference>
<evidence type="ECO:0000256" key="4">
    <source>
        <dbReference type="ARBA" id="ARBA00023295"/>
    </source>
</evidence>
<feature type="non-terminal residue" evidence="8">
    <location>
        <position position="1"/>
    </location>
</feature>
<organism evidence="8">
    <name type="scientific">Medioppia subpectinata</name>
    <dbReference type="NCBI Taxonomy" id="1979941"/>
    <lineage>
        <taxon>Eukaryota</taxon>
        <taxon>Metazoa</taxon>
        <taxon>Ecdysozoa</taxon>
        <taxon>Arthropoda</taxon>
        <taxon>Chelicerata</taxon>
        <taxon>Arachnida</taxon>
        <taxon>Acari</taxon>
        <taxon>Acariformes</taxon>
        <taxon>Sarcoptiformes</taxon>
        <taxon>Oribatida</taxon>
        <taxon>Brachypylina</taxon>
        <taxon>Oppioidea</taxon>
        <taxon>Oppiidae</taxon>
        <taxon>Medioppia</taxon>
    </lineage>
</organism>
<dbReference type="OrthoDB" id="1334205at2759"/>
<gene>
    <name evidence="8" type="ORF">OSB1V03_LOCUS13528</name>
</gene>
<dbReference type="Gene3D" id="2.60.40.1180">
    <property type="entry name" value="Golgi alpha-mannosidase II"/>
    <property type="match status" value="2"/>
</dbReference>
<evidence type="ECO:0000259" key="6">
    <source>
        <dbReference type="Pfam" id="PF01055"/>
    </source>
</evidence>
<evidence type="ECO:0000256" key="1">
    <source>
        <dbReference type="ARBA" id="ARBA00007806"/>
    </source>
</evidence>
<dbReference type="SUPFAM" id="SSF51445">
    <property type="entry name" value="(Trans)glycosidases"/>
    <property type="match status" value="1"/>
</dbReference>
<name>A0A7R9L360_9ACAR</name>
<dbReference type="GO" id="GO:0005975">
    <property type="term" value="P:carbohydrate metabolic process"/>
    <property type="evidence" value="ECO:0007669"/>
    <property type="project" value="InterPro"/>
</dbReference>
<dbReference type="InterPro" id="IPR013780">
    <property type="entry name" value="Glyco_hydro_b"/>
</dbReference>
<dbReference type="AlphaFoldDB" id="A0A7R9L360"/>
<feature type="domain" description="Glycosyl hydrolase family 31 C-terminal" evidence="7">
    <location>
        <begin position="72"/>
        <end position="160"/>
    </location>
</feature>
<dbReference type="Pfam" id="PF01055">
    <property type="entry name" value="Glyco_hydro_31_2nd"/>
    <property type="match status" value="1"/>
</dbReference>
<dbReference type="SUPFAM" id="SSF51011">
    <property type="entry name" value="Glycosyl hydrolase domain"/>
    <property type="match status" value="1"/>
</dbReference>
<reference evidence="8" key="1">
    <citation type="submission" date="2020-11" db="EMBL/GenBank/DDBJ databases">
        <authorList>
            <person name="Tran Van P."/>
        </authorList>
    </citation>
    <scope>NUCLEOTIDE SEQUENCE</scope>
</reference>
<keyword evidence="9" id="KW-1185">Reference proteome</keyword>
<proteinExistence type="inferred from homology"/>
<feature type="domain" description="Glycoside hydrolase family 31 TIM barrel" evidence="6">
    <location>
        <begin position="1"/>
        <end position="64"/>
    </location>
</feature>
<comment type="similarity">
    <text evidence="1 5">Belongs to the glycosyl hydrolase 31 family.</text>
</comment>
<dbReference type="InterPro" id="IPR017853">
    <property type="entry name" value="GH"/>
</dbReference>
<accession>A0A7R9L360</accession>
<dbReference type="InterPro" id="IPR048395">
    <property type="entry name" value="Glyco_hydro_31_C"/>
</dbReference>
<dbReference type="EMBL" id="CAJPIZ010012189">
    <property type="protein sequence ID" value="CAG2113559.1"/>
    <property type="molecule type" value="Genomic_DNA"/>
</dbReference>
<evidence type="ECO:0000313" key="8">
    <source>
        <dbReference type="EMBL" id="CAD7633129.1"/>
    </source>
</evidence>
<dbReference type="EMBL" id="OC866764">
    <property type="protein sequence ID" value="CAD7633129.1"/>
    <property type="molecule type" value="Genomic_DNA"/>
</dbReference>
<evidence type="ECO:0000313" key="9">
    <source>
        <dbReference type="Proteomes" id="UP000759131"/>
    </source>
</evidence>
<evidence type="ECO:0000256" key="2">
    <source>
        <dbReference type="ARBA" id="ARBA00022801"/>
    </source>
</evidence>
<evidence type="ECO:0008006" key="10">
    <source>
        <dbReference type="Google" id="ProtNLM"/>
    </source>
</evidence>
<evidence type="ECO:0000259" key="7">
    <source>
        <dbReference type="Pfam" id="PF21365"/>
    </source>
</evidence>
<dbReference type="FunFam" id="2.60.40.1180:FF:000001">
    <property type="entry name" value="Maltase-glucoamylase, intestinal"/>
    <property type="match status" value="1"/>
</dbReference>
<dbReference type="Proteomes" id="UP000759131">
    <property type="component" value="Unassembled WGS sequence"/>
</dbReference>
<dbReference type="InterPro" id="IPR000322">
    <property type="entry name" value="Glyco_hydro_31_TIM"/>
</dbReference>
<dbReference type="PANTHER" id="PTHR22762:SF131">
    <property type="entry name" value="GLYCOSIDE HYDROLASE FAMILY 31 N-TERMINAL DOMAIN-CONTAINING PROTEIN"/>
    <property type="match status" value="1"/>
</dbReference>
<evidence type="ECO:0000256" key="3">
    <source>
        <dbReference type="ARBA" id="ARBA00023180"/>
    </source>
</evidence>
<keyword evidence="4 5" id="KW-0326">Glycosidase</keyword>